<dbReference type="OrthoDB" id="8922241at2759"/>
<dbReference type="Gene3D" id="3.30.160.60">
    <property type="entry name" value="Classic Zinc Finger"/>
    <property type="match status" value="3"/>
</dbReference>
<dbReference type="AlphaFoldDB" id="A0A8E5NJF2"/>
<feature type="binding site" evidence="8">
    <location>
        <position position="55"/>
    </location>
    <ligand>
        <name>Zn(2+)</name>
        <dbReference type="ChEBI" id="CHEBI:29105"/>
    </ligand>
</feature>
<dbReference type="GO" id="GO:0005634">
    <property type="term" value="C:nucleus"/>
    <property type="evidence" value="ECO:0007669"/>
    <property type="project" value="UniProtKB-SubCell"/>
</dbReference>
<dbReference type="SMART" id="SM00868">
    <property type="entry name" value="zf-AD"/>
    <property type="match status" value="1"/>
</dbReference>
<dbReference type="GO" id="GO:0040029">
    <property type="term" value="P:epigenetic regulation of gene expression"/>
    <property type="evidence" value="ECO:0007669"/>
    <property type="project" value="UniProtKB-ARBA"/>
</dbReference>
<feature type="binding site" evidence="8">
    <location>
        <position position="12"/>
    </location>
    <ligand>
        <name>Zn(2+)</name>
        <dbReference type="ChEBI" id="CHEBI:29105"/>
    </ligand>
</feature>
<dbReference type="FunFam" id="3.30.160.60:FF:000557">
    <property type="entry name" value="zinc finger and SCAN domain-containing protein 29"/>
    <property type="match status" value="1"/>
</dbReference>
<comment type="subcellular location">
    <subcellularLocation>
        <location evidence="1">Nucleus</location>
    </subcellularLocation>
</comment>
<dbReference type="InterPro" id="IPR012934">
    <property type="entry name" value="Znf_AD"/>
</dbReference>
<feature type="domain" description="C2H2-type" evidence="10">
    <location>
        <begin position="214"/>
        <end position="241"/>
    </location>
</feature>
<evidence type="ECO:0000256" key="5">
    <source>
        <dbReference type="ARBA" id="ARBA00022833"/>
    </source>
</evidence>
<dbReference type="SUPFAM" id="SSF57716">
    <property type="entry name" value="Glucocorticoid receptor-like (DNA-binding domain)"/>
    <property type="match status" value="1"/>
</dbReference>
<protein>
    <submittedName>
        <fullName evidence="12">Zind finger protein 674-like protein</fullName>
    </submittedName>
</protein>
<evidence type="ECO:0000256" key="3">
    <source>
        <dbReference type="ARBA" id="ARBA00022737"/>
    </source>
</evidence>
<keyword evidence="5 8" id="KW-0862">Zinc</keyword>
<dbReference type="FunFam" id="3.30.160.60:FF:000690">
    <property type="entry name" value="Zinc finger protein 354C"/>
    <property type="match status" value="1"/>
</dbReference>
<evidence type="ECO:0000259" key="11">
    <source>
        <dbReference type="PROSITE" id="PS51915"/>
    </source>
</evidence>
<dbReference type="SMART" id="SM00355">
    <property type="entry name" value="ZnF_C2H2"/>
    <property type="match status" value="3"/>
</dbReference>
<keyword evidence="6" id="KW-0539">Nucleus</keyword>
<proteinExistence type="evidence at transcript level"/>
<feature type="compositionally biased region" description="Low complexity" evidence="9">
    <location>
        <begin position="171"/>
        <end position="183"/>
    </location>
</feature>
<dbReference type="GO" id="GO:0003682">
    <property type="term" value="F:chromatin binding"/>
    <property type="evidence" value="ECO:0007669"/>
    <property type="project" value="UniProtKB-ARBA"/>
</dbReference>
<dbReference type="GO" id="GO:0000785">
    <property type="term" value="C:chromatin"/>
    <property type="evidence" value="ECO:0007669"/>
    <property type="project" value="UniProtKB-ARBA"/>
</dbReference>
<keyword evidence="2 8" id="KW-0479">Metal-binding</keyword>
<feature type="domain" description="ZAD" evidence="11">
    <location>
        <begin position="7"/>
        <end position="82"/>
    </location>
</feature>
<feature type="region of interest" description="Disordered" evidence="9">
    <location>
        <begin position="164"/>
        <end position="207"/>
    </location>
</feature>
<keyword evidence="3" id="KW-0677">Repeat</keyword>
<feature type="binding site" evidence="8">
    <location>
        <position position="9"/>
    </location>
    <ligand>
        <name>Zn(2+)</name>
        <dbReference type="ChEBI" id="CHEBI:29105"/>
    </ligand>
</feature>
<dbReference type="Pfam" id="PF07776">
    <property type="entry name" value="zf-AD"/>
    <property type="match status" value="1"/>
</dbReference>
<feature type="domain" description="C2H2-type" evidence="10">
    <location>
        <begin position="242"/>
        <end position="269"/>
    </location>
</feature>
<name>A0A8E5NJF2_SCHGR</name>
<dbReference type="Gene3D" id="3.40.1800.20">
    <property type="match status" value="1"/>
</dbReference>
<dbReference type="SUPFAM" id="SSF57667">
    <property type="entry name" value="beta-beta-alpha zinc fingers"/>
    <property type="match status" value="2"/>
</dbReference>
<dbReference type="Pfam" id="PF13894">
    <property type="entry name" value="zf-C2H2_4"/>
    <property type="match status" value="1"/>
</dbReference>
<dbReference type="PROSITE" id="PS00028">
    <property type="entry name" value="ZINC_FINGER_C2H2_1"/>
    <property type="match status" value="3"/>
</dbReference>
<evidence type="ECO:0000256" key="6">
    <source>
        <dbReference type="ARBA" id="ARBA00023242"/>
    </source>
</evidence>
<dbReference type="GO" id="GO:0008270">
    <property type="term" value="F:zinc ion binding"/>
    <property type="evidence" value="ECO:0007669"/>
    <property type="project" value="UniProtKB-UniRule"/>
</dbReference>
<evidence type="ECO:0000256" key="9">
    <source>
        <dbReference type="SAM" id="MobiDB-lite"/>
    </source>
</evidence>
<accession>A0A8E5NJF2</accession>
<dbReference type="GO" id="GO:0000981">
    <property type="term" value="F:DNA-binding transcription factor activity, RNA polymerase II-specific"/>
    <property type="evidence" value="ECO:0007669"/>
    <property type="project" value="TreeGrafter"/>
</dbReference>
<evidence type="ECO:0000313" key="12">
    <source>
        <dbReference type="EMBL" id="QVD39606.1"/>
    </source>
</evidence>
<sequence length="305" mass="34392">MAWMTVNCCRVCARKHDDLISIFSEEGRCRQLILKLQFCLRITVSTSDDLPTSLCWKCVARLEVCYEFMQDHFIAENQFRNQRIQYSVNPTCATPEDGMYYADTADVKLLEPMVMDERPEKSKPWFPANLDISSRADNKHVGHLRLCKCVKCTLSRYGGLPLEDTLEESDSAPSSSPLSQAAQTPPPQPSSTVEDEQKVPVSSPLQSTTHKKGLICDFCSKSFNHAGDLKKHRRTHTGERPYACPVCNKRFSHTSNLLRHRKIHSGEKPYTCPHCPKTFGRSDKMLGHVKTAHASARPSTSESST</sequence>
<dbReference type="Pfam" id="PF00096">
    <property type="entry name" value="zf-C2H2"/>
    <property type="match status" value="2"/>
</dbReference>
<evidence type="ECO:0000256" key="7">
    <source>
        <dbReference type="PROSITE-ProRule" id="PRU00042"/>
    </source>
</evidence>
<evidence type="ECO:0000259" key="10">
    <source>
        <dbReference type="PROSITE" id="PS50157"/>
    </source>
</evidence>
<evidence type="ECO:0000256" key="1">
    <source>
        <dbReference type="ARBA" id="ARBA00004123"/>
    </source>
</evidence>
<dbReference type="PANTHER" id="PTHR23235">
    <property type="entry name" value="KRUEPPEL-LIKE TRANSCRIPTION FACTOR"/>
    <property type="match status" value="1"/>
</dbReference>
<feature type="domain" description="C2H2-type" evidence="10">
    <location>
        <begin position="270"/>
        <end position="298"/>
    </location>
</feature>
<evidence type="ECO:0000256" key="4">
    <source>
        <dbReference type="ARBA" id="ARBA00022771"/>
    </source>
</evidence>
<dbReference type="PROSITE" id="PS50157">
    <property type="entry name" value="ZINC_FINGER_C2H2_2"/>
    <property type="match status" value="3"/>
</dbReference>
<evidence type="ECO:0000256" key="2">
    <source>
        <dbReference type="ARBA" id="ARBA00022723"/>
    </source>
</evidence>
<feature type="binding site" evidence="8">
    <location>
        <position position="58"/>
    </location>
    <ligand>
        <name>Zn(2+)</name>
        <dbReference type="ChEBI" id="CHEBI:29105"/>
    </ligand>
</feature>
<dbReference type="PROSITE" id="PS51915">
    <property type="entry name" value="ZAD"/>
    <property type="match status" value="1"/>
</dbReference>
<keyword evidence="4 7" id="KW-0863">Zinc-finger</keyword>
<dbReference type="FunFam" id="3.30.160.60:FF:000744">
    <property type="entry name" value="zinc finger E-box-binding homeobox 1"/>
    <property type="match status" value="1"/>
</dbReference>
<dbReference type="InterPro" id="IPR036236">
    <property type="entry name" value="Znf_C2H2_sf"/>
</dbReference>
<organism evidence="12">
    <name type="scientific">Schistocerca gregaria</name>
    <name type="common">Desert locust</name>
    <name type="synonym">Gryllus gregarius</name>
    <dbReference type="NCBI Taxonomy" id="7010"/>
    <lineage>
        <taxon>Eukaryota</taxon>
        <taxon>Metazoa</taxon>
        <taxon>Ecdysozoa</taxon>
        <taxon>Arthropoda</taxon>
        <taxon>Hexapoda</taxon>
        <taxon>Insecta</taxon>
        <taxon>Pterygota</taxon>
        <taxon>Neoptera</taxon>
        <taxon>Polyneoptera</taxon>
        <taxon>Orthoptera</taxon>
        <taxon>Caelifera</taxon>
        <taxon>Acrididea</taxon>
        <taxon>Acridomorpha</taxon>
        <taxon>Acridoidea</taxon>
        <taxon>Acrididae</taxon>
        <taxon>Cyrtacanthacridinae</taxon>
        <taxon>Schistocerca</taxon>
    </lineage>
</organism>
<dbReference type="PANTHER" id="PTHR23235:SF120">
    <property type="entry name" value="KRUPPEL-LIKE FACTOR 15"/>
    <property type="match status" value="1"/>
</dbReference>
<dbReference type="InterPro" id="IPR013087">
    <property type="entry name" value="Znf_C2H2_type"/>
</dbReference>
<evidence type="ECO:0000256" key="8">
    <source>
        <dbReference type="PROSITE-ProRule" id="PRU01263"/>
    </source>
</evidence>
<dbReference type="EMBL" id="MW962840">
    <property type="protein sequence ID" value="QVD39606.1"/>
    <property type="molecule type" value="mRNA"/>
</dbReference>
<dbReference type="GO" id="GO:0000978">
    <property type="term" value="F:RNA polymerase II cis-regulatory region sequence-specific DNA binding"/>
    <property type="evidence" value="ECO:0007669"/>
    <property type="project" value="TreeGrafter"/>
</dbReference>
<reference evidence="12" key="1">
    <citation type="journal article" date="2021" name="J. Neurophysiol.">
        <title>Gene transcription changes in a locust model of noise-induced deafness.</title>
        <authorList>
            <person name="French A.S."/>
            <person name="Warren B."/>
        </authorList>
    </citation>
    <scope>NUCLEOTIDE SEQUENCE</scope>
</reference>